<evidence type="ECO:0000313" key="4">
    <source>
        <dbReference type="Proteomes" id="UP001642409"/>
    </source>
</evidence>
<dbReference type="Proteomes" id="UP001642409">
    <property type="component" value="Unassembled WGS sequence"/>
</dbReference>
<accession>A0AA86RHK2</accession>
<feature type="transmembrane region" description="Helical" evidence="1">
    <location>
        <begin position="124"/>
        <end position="148"/>
    </location>
</feature>
<keyword evidence="1" id="KW-0812">Transmembrane</keyword>
<keyword evidence="1" id="KW-0472">Membrane</keyword>
<dbReference type="EMBL" id="CAXDID020000265">
    <property type="protein sequence ID" value="CAL6066875.1"/>
    <property type="molecule type" value="Genomic_DNA"/>
</dbReference>
<gene>
    <name evidence="3" type="ORF">HINF_LOCUS52753</name>
    <name evidence="2" type="ORF">HINF_LOCUS62563</name>
</gene>
<keyword evidence="4" id="KW-1185">Reference proteome</keyword>
<evidence type="ECO:0000313" key="3">
    <source>
        <dbReference type="EMBL" id="CAL6066875.1"/>
    </source>
</evidence>
<dbReference type="AlphaFoldDB" id="A0AA86RHK2"/>
<dbReference type="EMBL" id="CATOUU010001157">
    <property type="protein sequence ID" value="CAI9974918.1"/>
    <property type="molecule type" value="Genomic_DNA"/>
</dbReference>
<keyword evidence="1" id="KW-1133">Transmembrane helix</keyword>
<proteinExistence type="predicted"/>
<evidence type="ECO:0000313" key="2">
    <source>
        <dbReference type="EMBL" id="CAI9974918.1"/>
    </source>
</evidence>
<comment type="caution">
    <text evidence="2">The sequence shown here is derived from an EMBL/GenBank/DDBJ whole genome shotgun (WGS) entry which is preliminary data.</text>
</comment>
<sequence length="168" mass="18908">MDYFCAKNPKEPRCSPESQAQCYVNNQVVNSPYCFLKSCYNYFPDPDINCSATLCIGAQAQNITCQALACINAYKNNELRPECYESYTNYTFKTNFSDAKEFKIQGNIIIHQLIEKQAQQMNKWVAVGITAGCCIVLFSAILVVGICLQMNVNKNTTQLSNLNYTDGK</sequence>
<reference evidence="2" key="1">
    <citation type="submission" date="2023-06" db="EMBL/GenBank/DDBJ databases">
        <authorList>
            <person name="Kurt Z."/>
        </authorList>
    </citation>
    <scope>NUCLEOTIDE SEQUENCE</scope>
</reference>
<organism evidence="2">
    <name type="scientific">Hexamita inflata</name>
    <dbReference type="NCBI Taxonomy" id="28002"/>
    <lineage>
        <taxon>Eukaryota</taxon>
        <taxon>Metamonada</taxon>
        <taxon>Diplomonadida</taxon>
        <taxon>Hexamitidae</taxon>
        <taxon>Hexamitinae</taxon>
        <taxon>Hexamita</taxon>
    </lineage>
</organism>
<name>A0AA86RHK2_9EUKA</name>
<reference evidence="3 4" key="2">
    <citation type="submission" date="2024-07" db="EMBL/GenBank/DDBJ databases">
        <authorList>
            <person name="Akdeniz Z."/>
        </authorList>
    </citation>
    <scope>NUCLEOTIDE SEQUENCE [LARGE SCALE GENOMIC DNA]</scope>
</reference>
<protein>
    <submittedName>
        <fullName evidence="3">Hypothetical_protein</fullName>
    </submittedName>
</protein>
<evidence type="ECO:0000256" key="1">
    <source>
        <dbReference type="SAM" id="Phobius"/>
    </source>
</evidence>